<accession>A0A803MBL4</accession>
<evidence type="ECO:0000313" key="3">
    <source>
        <dbReference type="Proteomes" id="UP000596660"/>
    </source>
</evidence>
<protein>
    <submittedName>
        <fullName evidence="2">Uncharacterized protein</fullName>
    </submittedName>
</protein>
<proteinExistence type="predicted"/>
<feature type="region of interest" description="Disordered" evidence="1">
    <location>
        <begin position="1"/>
        <end position="28"/>
    </location>
</feature>
<organism evidence="2 3">
    <name type="scientific">Chenopodium quinoa</name>
    <name type="common">Quinoa</name>
    <dbReference type="NCBI Taxonomy" id="63459"/>
    <lineage>
        <taxon>Eukaryota</taxon>
        <taxon>Viridiplantae</taxon>
        <taxon>Streptophyta</taxon>
        <taxon>Embryophyta</taxon>
        <taxon>Tracheophyta</taxon>
        <taxon>Spermatophyta</taxon>
        <taxon>Magnoliopsida</taxon>
        <taxon>eudicotyledons</taxon>
        <taxon>Gunneridae</taxon>
        <taxon>Pentapetalae</taxon>
        <taxon>Caryophyllales</taxon>
        <taxon>Chenopodiaceae</taxon>
        <taxon>Chenopodioideae</taxon>
        <taxon>Atripliceae</taxon>
        <taxon>Chenopodium</taxon>
    </lineage>
</organism>
<dbReference type="AlphaFoldDB" id="A0A803MBL4"/>
<evidence type="ECO:0000313" key="2">
    <source>
        <dbReference type="EnsemblPlants" id="AUR62026481-RA:cds"/>
    </source>
</evidence>
<reference evidence="2" key="1">
    <citation type="journal article" date="2017" name="Nature">
        <title>The genome of Chenopodium quinoa.</title>
        <authorList>
            <person name="Jarvis D.E."/>
            <person name="Ho Y.S."/>
            <person name="Lightfoot D.J."/>
            <person name="Schmoeckel S.M."/>
            <person name="Li B."/>
            <person name="Borm T.J.A."/>
            <person name="Ohyanagi H."/>
            <person name="Mineta K."/>
            <person name="Michell C.T."/>
            <person name="Saber N."/>
            <person name="Kharbatia N.M."/>
            <person name="Rupper R.R."/>
            <person name="Sharp A.R."/>
            <person name="Dally N."/>
            <person name="Boughton B.A."/>
            <person name="Woo Y.H."/>
            <person name="Gao G."/>
            <person name="Schijlen E.G.W.M."/>
            <person name="Guo X."/>
            <person name="Momin A.A."/>
            <person name="Negrao S."/>
            <person name="Al-Babili S."/>
            <person name="Gehring C."/>
            <person name="Roessner U."/>
            <person name="Jung C."/>
            <person name="Murphy K."/>
            <person name="Arold S.T."/>
            <person name="Gojobori T."/>
            <person name="van der Linden C.G."/>
            <person name="van Loo E.N."/>
            <person name="Jellen E.N."/>
            <person name="Maughan P.J."/>
            <person name="Tester M."/>
        </authorList>
    </citation>
    <scope>NUCLEOTIDE SEQUENCE [LARGE SCALE GENOMIC DNA]</scope>
    <source>
        <strain evidence="2">cv. PI 614886</strain>
    </source>
</reference>
<keyword evidence="3" id="KW-1185">Reference proteome</keyword>
<reference evidence="2" key="2">
    <citation type="submission" date="2021-03" db="UniProtKB">
        <authorList>
            <consortium name="EnsemblPlants"/>
        </authorList>
    </citation>
    <scope>IDENTIFICATION</scope>
</reference>
<evidence type="ECO:0000256" key="1">
    <source>
        <dbReference type="SAM" id="MobiDB-lite"/>
    </source>
</evidence>
<dbReference type="Gramene" id="AUR62026481-RA">
    <property type="protein sequence ID" value="AUR62026481-RA:cds"/>
    <property type="gene ID" value="AUR62026481"/>
</dbReference>
<sequence length="127" mass="14651">MNLEALGGHQTAHKKERQEAKHQKQKTKMMEGFAMPPLMPWFTFVQPHGFVTPVIPGNIFSNSHPVSYEYNYWPGSYRLDDGALRNKLLPTTNNFKEMISSRSRRRLQGVYLLGTSNFIWAGPRKVN</sequence>
<dbReference type="Proteomes" id="UP000596660">
    <property type="component" value="Unplaced"/>
</dbReference>
<name>A0A803MBL4_CHEQI</name>
<dbReference type="EnsemblPlants" id="AUR62026481-RA">
    <property type="protein sequence ID" value="AUR62026481-RA:cds"/>
    <property type="gene ID" value="AUR62026481"/>
</dbReference>